<feature type="signal peptide" evidence="2">
    <location>
        <begin position="1"/>
        <end position="25"/>
    </location>
</feature>
<dbReference type="InterPro" id="IPR006530">
    <property type="entry name" value="YD"/>
</dbReference>
<dbReference type="RefSeq" id="WP_143855948.1">
    <property type="nucleotide sequence ID" value="NZ_CP041730.1"/>
</dbReference>
<reference evidence="5" key="1">
    <citation type="submission" date="2019-07" db="EMBL/GenBank/DDBJ databases">
        <title>Chitinimonas sp. nov., isolated from Ny-Alesund, arctica soil.</title>
        <authorList>
            <person name="Xu Q."/>
            <person name="Peng F."/>
        </authorList>
    </citation>
    <scope>NUCLEOTIDE SEQUENCE [LARGE SCALE GENOMIC DNA]</scope>
    <source>
        <strain evidence="5">R3-44</strain>
    </source>
</reference>
<dbReference type="InterPro" id="IPR050708">
    <property type="entry name" value="T6SS_VgrG/RHS"/>
</dbReference>
<dbReference type="Proteomes" id="UP000317550">
    <property type="component" value="Chromosome"/>
</dbReference>
<feature type="domain" description="Teneurin-like YD-shell" evidence="3">
    <location>
        <begin position="379"/>
        <end position="632"/>
    </location>
</feature>
<keyword evidence="2" id="KW-0732">Signal</keyword>
<dbReference type="SUPFAM" id="SSF75011">
    <property type="entry name" value="3-carboxy-cis,cis-mucoante lactonizing enzyme"/>
    <property type="match status" value="1"/>
</dbReference>
<accession>A0A516SA42</accession>
<name>A0A516SA42_9NEIS</name>
<dbReference type="Gene3D" id="2.180.10.10">
    <property type="entry name" value="RHS repeat-associated core"/>
    <property type="match status" value="3"/>
</dbReference>
<keyword evidence="1" id="KW-0677">Repeat</keyword>
<evidence type="ECO:0000256" key="1">
    <source>
        <dbReference type="ARBA" id="ARBA00022737"/>
    </source>
</evidence>
<sequence>MKLNFPAFAVAKVFAVAALPVSTFAAIHPANASYSHSVVDYENVAEPELSLVRTYSSANAHAAFQVPAGALGNPGWTLPFLTEQLFLIRPYTRFTHTYGPFYKIRESDGQPTTYYETRTFNWPGRAVIFGAQGEQLMLSSDTATGPWRVMSDRKASVECIAPTETNSDSTPAPNPENLTAINQVVSNCAAYTVTWRDGRVQTFKPTGPGNVYKLSAFTQANGWSANLDYDPAGNLATVTSMGGRVLSFYYQANGALRQIAGPGGYVLNYSYDTIGNLAAVYGPAGSGERYQYHHEGAPQLLTQVDDAAGALIEKISYTPAKLVSTVSGPDGLGTTTLVDSGDGSRVLTDARGVARSFTFAKKGALQPTTIARSDGSARTIGYDNIGRPNTYADFNGNTTSRKYDSTGTLVTTTYPNGLVSTERTDSTQSKLLELNTPLNKVTYTYDGQGNSLTKTMTAGGQSQTWTYTHDAAGRVTSVTDPRTGKTRYSYDNSGALISVANALDHTWTINENDAHGRPLRITAPTGEVTSYVYDDLGRLIELTTNGSRTTYTYTLHGQLASVSRPNGGSASFTYDSADRLTTIQDATGGRIAYTLDNAGRPLTESRTNALGVVTKQIFTYDPLTGKLDSISNGLGKVTRFSYDANGNLIDQVDALGRSNTYAYDGLNSLISSTRPDGNSILSGYNVLGQIASVITPDGQSTNYTVNGLGQTLKRQSPDTGIEQYTYLPNGLIKTRTDARGKVSTYTYDVIGRVASISYAGGPLINYTYDSARIGALSSIVGGGATVGFGYDGLGQINLLTQTVGSINLTTRYNRDAAGRLNSLTTPSGQVIGFNYASNQSQPNGVSVNGTAIISDLSWLPLSKIPMAWSWANGKRHQRLFDLAGQLVNISSEGALTRKLERDAVGNLTGIVDVLDGKRNQTFAYDELDRLVWEKSNAGRNFTYAYDGNSNRLSWAPDESGSSGNTYDYSGNKLNAITNVATGVVSPISVDAAGSIVKDATRTFTYDSRGRMVSVKKGSVTTNYQYNGLGQRFSKTGGLFVYDLQGHLLGEYDAAGKLVQETVWLENLPVATLRPNGAGVTVFYVQPDELGSPRVVTDTANKVVWRWDSDGFGTVQPNQDPAKTGSKFVYNLRFDGQYYDVESGLHYNYFRDYDPASGRYIQSDPIGLAGGSNTYLYVGANPLLFVDPFGLEIQCTRGGIGCKSMEPGAHFDLPREPKKPYDPGDDAPRYQECKRDYCGWAWLNGKLQQQCKVNVRGACARTPTLCCHQDRTACYGKANAPDGSVDTDAMTTCETNYNKCMTKSF</sequence>
<gene>
    <name evidence="4" type="ORF">FNU76_00915</name>
</gene>
<dbReference type="OrthoDB" id="5475817at2"/>
<evidence type="ECO:0000313" key="5">
    <source>
        <dbReference type="Proteomes" id="UP000317550"/>
    </source>
</evidence>
<dbReference type="InterPro" id="IPR031325">
    <property type="entry name" value="RHS_repeat"/>
</dbReference>
<dbReference type="InterPro" id="IPR022385">
    <property type="entry name" value="Rhs_assc_core"/>
</dbReference>
<dbReference type="InterPro" id="IPR056823">
    <property type="entry name" value="TEN-like_YD-shell"/>
</dbReference>
<organism evidence="4 5">
    <name type="scientific">Chitinimonas arctica</name>
    <dbReference type="NCBI Taxonomy" id="2594795"/>
    <lineage>
        <taxon>Bacteria</taxon>
        <taxon>Pseudomonadati</taxon>
        <taxon>Pseudomonadota</taxon>
        <taxon>Betaproteobacteria</taxon>
        <taxon>Neisseriales</taxon>
        <taxon>Chitinibacteraceae</taxon>
        <taxon>Chitinimonas</taxon>
    </lineage>
</organism>
<dbReference type="PANTHER" id="PTHR32305">
    <property type="match status" value="1"/>
</dbReference>
<feature type="chain" id="PRO_5027714257" evidence="2">
    <location>
        <begin position="26"/>
        <end position="1304"/>
    </location>
</feature>
<dbReference type="KEGG" id="cari:FNU76_00915"/>
<dbReference type="Pfam" id="PF05593">
    <property type="entry name" value="RHS_repeat"/>
    <property type="match status" value="2"/>
</dbReference>
<keyword evidence="5" id="KW-1185">Reference proteome</keyword>
<protein>
    <submittedName>
        <fullName evidence="4">RHS repeat protein</fullName>
    </submittedName>
</protein>
<dbReference type="NCBIfam" id="TIGR01643">
    <property type="entry name" value="YD_repeat_2x"/>
    <property type="match status" value="5"/>
</dbReference>
<evidence type="ECO:0000259" key="3">
    <source>
        <dbReference type="Pfam" id="PF25023"/>
    </source>
</evidence>
<feature type="domain" description="Teneurin-like YD-shell" evidence="3">
    <location>
        <begin position="887"/>
        <end position="1163"/>
    </location>
</feature>
<proteinExistence type="predicted"/>
<evidence type="ECO:0000256" key="2">
    <source>
        <dbReference type="SAM" id="SignalP"/>
    </source>
</evidence>
<dbReference type="PANTHER" id="PTHR32305:SF15">
    <property type="entry name" value="PROTEIN RHSA-RELATED"/>
    <property type="match status" value="1"/>
</dbReference>
<evidence type="ECO:0000313" key="4">
    <source>
        <dbReference type="EMBL" id="QDQ25023.1"/>
    </source>
</evidence>
<dbReference type="NCBIfam" id="TIGR03696">
    <property type="entry name" value="Rhs_assc_core"/>
    <property type="match status" value="1"/>
</dbReference>
<dbReference type="Pfam" id="PF25023">
    <property type="entry name" value="TEN_YD-shell"/>
    <property type="match status" value="2"/>
</dbReference>
<dbReference type="EMBL" id="CP041730">
    <property type="protein sequence ID" value="QDQ25023.1"/>
    <property type="molecule type" value="Genomic_DNA"/>
</dbReference>